<evidence type="ECO:0000313" key="1">
    <source>
        <dbReference type="EMBL" id="MBP2317711.1"/>
    </source>
</evidence>
<name>A0ABS4T351_9MICC</name>
<reference evidence="1 2" key="1">
    <citation type="submission" date="2021-03" db="EMBL/GenBank/DDBJ databases">
        <title>Sequencing the genomes of 1000 actinobacteria strains.</title>
        <authorList>
            <person name="Klenk H.-P."/>
        </authorList>
    </citation>
    <scope>NUCLEOTIDE SEQUENCE [LARGE SCALE GENOMIC DNA]</scope>
    <source>
        <strain evidence="1 2">DSM 12544</strain>
    </source>
</reference>
<keyword evidence="2" id="KW-1185">Reference proteome</keyword>
<accession>A0ABS4T351</accession>
<organism evidence="1 2">
    <name type="scientific">Nesterenkonia lacusekhoensis</name>
    <dbReference type="NCBI Taxonomy" id="150832"/>
    <lineage>
        <taxon>Bacteria</taxon>
        <taxon>Bacillati</taxon>
        <taxon>Actinomycetota</taxon>
        <taxon>Actinomycetes</taxon>
        <taxon>Micrococcales</taxon>
        <taxon>Micrococcaceae</taxon>
        <taxon>Nesterenkonia</taxon>
    </lineage>
</organism>
<dbReference type="Proteomes" id="UP001519331">
    <property type="component" value="Unassembled WGS sequence"/>
</dbReference>
<sequence>MKKQHDQDEVQQLKAQTFFHGGAAGLECDC</sequence>
<gene>
    <name evidence="1" type="ORF">JOF45_000730</name>
</gene>
<evidence type="ECO:0000313" key="2">
    <source>
        <dbReference type="Proteomes" id="UP001519331"/>
    </source>
</evidence>
<proteinExistence type="predicted"/>
<dbReference type="EMBL" id="JAGINX010000001">
    <property type="protein sequence ID" value="MBP2317711.1"/>
    <property type="molecule type" value="Genomic_DNA"/>
</dbReference>
<comment type="caution">
    <text evidence="1">The sequence shown here is derived from an EMBL/GenBank/DDBJ whole genome shotgun (WGS) entry which is preliminary data.</text>
</comment>
<protein>
    <submittedName>
        <fullName evidence="1">Uncharacterized protein</fullName>
    </submittedName>
</protein>